<keyword evidence="11 14" id="KW-0472">Membrane</keyword>
<sequence length="787" mass="81903">MSGAAALRAILKIRPFRRLWLVLGFSSLGDWLGLLASATFAKEQVSGSAAQGAAFGSVVAVRMLPALVMGPLAGVVADRWDRRYTMVVCDIGRFLLFASIPSVTFFTSDSKLVVLWTAVATFMIETLQMGWGPAKDASVPNLLPKGRLESANQLTLATTYGVTPVLAGIVLASLNTLLGSVVRSTGHSPINSSNVALYFDALTFLATAFTVFFGIKEISGRSAARRAKQASIWREFLAGWAYVGKTPLVRGLVQGILCAFAVAGAVVGTASFYSRSLGGGDSTFYILFAFLFIGLALGIVGGPRLVGELSRRRWFGLSIVLAALSVAVLAFAWHLVIAVVFAVGVGVGAGMALLAGTTLMGREISDDLRGRVFSFIQVGTQLTLLFSVSVTSLITGFGGSRRVLGIPVSTTRLLLFVAGVVGVAAGIAALRQMDDKKGVPLFKDLVGSIRGRPLSLAEPAPRVGRFIVFEGGEGAGKSTQVQRLANRLRAEGHDVVITREPGATDVGARIRGLLLDPAPVDGGQIAPRAEALLYAADRAHHVATVVRPALNRGAVVISDRYVDSSLAYQGAGRTLPVDDVRWLSGWATGGLKPDLVVLLDVDPKVGLARAGRRSGQTDRLEGEELPFHERVRYAFLDLAAADPNRYLVLDASRPPEAVAGMVAERVVGILGPAQPGAAQPEPGHGEAEHLRQAPEPRPEAEPRPEGEARPEAEAGAGPQPAAPSEAVAGEAVVGDGAAGENAAGVGATVEGAAVGGGNAAGDTAPGGPEQPTKVLEGPLSALESRPS</sequence>
<dbReference type="Gene3D" id="1.20.1250.20">
    <property type="entry name" value="MFS general substrate transporter like domains"/>
    <property type="match status" value="2"/>
</dbReference>
<evidence type="ECO:0000256" key="11">
    <source>
        <dbReference type="ARBA" id="ARBA00023136"/>
    </source>
</evidence>
<feature type="transmembrane region" description="Helical" evidence="14">
    <location>
        <begin position="339"/>
        <end position="360"/>
    </location>
</feature>
<evidence type="ECO:0000256" key="6">
    <source>
        <dbReference type="ARBA" id="ARBA00022727"/>
    </source>
</evidence>
<keyword evidence="9 12" id="KW-0067">ATP-binding</keyword>
<keyword evidence="10 14" id="KW-1133">Transmembrane helix</keyword>
<organism evidence="16 17">
    <name type="scientific">Rugosimonospora acidiphila</name>
    <dbReference type="NCBI Taxonomy" id="556531"/>
    <lineage>
        <taxon>Bacteria</taxon>
        <taxon>Bacillati</taxon>
        <taxon>Actinomycetota</taxon>
        <taxon>Actinomycetes</taxon>
        <taxon>Micromonosporales</taxon>
        <taxon>Micromonosporaceae</taxon>
        <taxon>Rugosimonospora</taxon>
    </lineage>
</organism>
<name>A0ABP9RIC0_9ACTN</name>
<evidence type="ECO:0000256" key="10">
    <source>
        <dbReference type="ARBA" id="ARBA00022989"/>
    </source>
</evidence>
<dbReference type="CDD" id="cd06173">
    <property type="entry name" value="MFS_MefA_like"/>
    <property type="match status" value="1"/>
</dbReference>
<dbReference type="InterPro" id="IPR039430">
    <property type="entry name" value="Thymidylate_kin-like_dom"/>
</dbReference>
<feature type="transmembrane region" description="Helical" evidence="14">
    <location>
        <begin position="154"/>
        <end position="175"/>
    </location>
</feature>
<evidence type="ECO:0000313" key="17">
    <source>
        <dbReference type="Proteomes" id="UP001501570"/>
    </source>
</evidence>
<dbReference type="Pfam" id="PF02223">
    <property type="entry name" value="Thymidylate_kin"/>
    <property type="match status" value="1"/>
</dbReference>
<dbReference type="NCBIfam" id="TIGR00041">
    <property type="entry name" value="DTMP_kinase"/>
    <property type="match status" value="1"/>
</dbReference>
<evidence type="ECO:0000313" key="16">
    <source>
        <dbReference type="EMBL" id="GAA5177639.1"/>
    </source>
</evidence>
<feature type="binding site" evidence="12">
    <location>
        <begin position="471"/>
        <end position="478"/>
    </location>
    <ligand>
        <name>ATP</name>
        <dbReference type="ChEBI" id="CHEBI:30616"/>
    </ligand>
</feature>
<feature type="region of interest" description="Disordered" evidence="13">
    <location>
        <begin position="752"/>
        <end position="787"/>
    </location>
</feature>
<dbReference type="EC" id="2.7.4.9" evidence="12"/>
<evidence type="ECO:0000256" key="12">
    <source>
        <dbReference type="HAMAP-Rule" id="MF_00165"/>
    </source>
</evidence>
<feature type="transmembrane region" description="Helical" evidence="14">
    <location>
        <begin position="53"/>
        <end position="77"/>
    </location>
</feature>
<accession>A0ABP9RIC0</accession>
<dbReference type="InterPro" id="IPR018095">
    <property type="entry name" value="Thymidylate_kin_CS"/>
</dbReference>
<evidence type="ECO:0000259" key="15">
    <source>
        <dbReference type="Pfam" id="PF02223"/>
    </source>
</evidence>
<comment type="similarity">
    <text evidence="12">Belongs to the thymidylate kinase family.</text>
</comment>
<dbReference type="PROSITE" id="PS01331">
    <property type="entry name" value="THYMIDYLATE_KINASE"/>
    <property type="match status" value="1"/>
</dbReference>
<dbReference type="PANTHER" id="PTHR43266:SF2">
    <property type="entry name" value="MAJOR FACILITATOR SUPERFAMILY (MFS) PROFILE DOMAIN-CONTAINING PROTEIN"/>
    <property type="match status" value="1"/>
</dbReference>
<evidence type="ECO:0000256" key="2">
    <source>
        <dbReference type="ARBA" id="ARBA00022448"/>
    </source>
</evidence>
<feature type="compositionally biased region" description="Low complexity" evidence="13">
    <location>
        <begin position="713"/>
        <end position="733"/>
    </location>
</feature>
<evidence type="ECO:0000256" key="13">
    <source>
        <dbReference type="SAM" id="MobiDB-lite"/>
    </source>
</evidence>
<feature type="transmembrane region" description="Helical" evidence="14">
    <location>
        <begin position="252"/>
        <end position="272"/>
    </location>
</feature>
<keyword evidence="4 12" id="KW-0808">Transferase</keyword>
<dbReference type="EMBL" id="BAABJQ010000001">
    <property type="protein sequence ID" value="GAA5177639.1"/>
    <property type="molecule type" value="Genomic_DNA"/>
</dbReference>
<dbReference type="HAMAP" id="MF_00165">
    <property type="entry name" value="Thymidylate_kinase"/>
    <property type="match status" value="1"/>
</dbReference>
<keyword evidence="2" id="KW-0813">Transport</keyword>
<comment type="caution">
    <text evidence="16">The sequence shown here is derived from an EMBL/GenBank/DDBJ whole genome shotgun (WGS) entry which is preliminary data.</text>
</comment>
<evidence type="ECO:0000256" key="4">
    <source>
        <dbReference type="ARBA" id="ARBA00022679"/>
    </source>
</evidence>
<feature type="transmembrane region" description="Helical" evidence="14">
    <location>
        <begin position="413"/>
        <end position="430"/>
    </location>
</feature>
<comment type="subcellular location">
    <subcellularLocation>
        <location evidence="1">Cell membrane</location>
        <topology evidence="1">Multi-pass membrane protein</topology>
    </subcellularLocation>
</comment>
<dbReference type="SUPFAM" id="SSF52540">
    <property type="entry name" value="P-loop containing nucleoside triphosphate hydrolases"/>
    <property type="match status" value="1"/>
</dbReference>
<evidence type="ECO:0000256" key="1">
    <source>
        <dbReference type="ARBA" id="ARBA00004651"/>
    </source>
</evidence>
<dbReference type="CDD" id="cd01672">
    <property type="entry name" value="TMPK"/>
    <property type="match status" value="1"/>
</dbReference>
<evidence type="ECO:0000256" key="5">
    <source>
        <dbReference type="ARBA" id="ARBA00022692"/>
    </source>
</evidence>
<evidence type="ECO:0000256" key="8">
    <source>
        <dbReference type="ARBA" id="ARBA00022777"/>
    </source>
</evidence>
<reference evidence="17" key="1">
    <citation type="journal article" date="2019" name="Int. J. Syst. Evol. Microbiol.">
        <title>The Global Catalogue of Microorganisms (GCM) 10K type strain sequencing project: providing services to taxonomists for standard genome sequencing and annotation.</title>
        <authorList>
            <consortium name="The Broad Institute Genomics Platform"/>
            <consortium name="The Broad Institute Genome Sequencing Center for Infectious Disease"/>
            <person name="Wu L."/>
            <person name="Ma J."/>
        </authorList>
    </citation>
    <scope>NUCLEOTIDE SEQUENCE [LARGE SCALE GENOMIC DNA]</scope>
    <source>
        <strain evidence="17">JCM 18304</strain>
    </source>
</reference>
<evidence type="ECO:0000256" key="9">
    <source>
        <dbReference type="ARBA" id="ARBA00022840"/>
    </source>
</evidence>
<evidence type="ECO:0000256" key="7">
    <source>
        <dbReference type="ARBA" id="ARBA00022741"/>
    </source>
</evidence>
<feature type="compositionally biased region" description="Basic and acidic residues" evidence="13">
    <location>
        <begin position="683"/>
        <end position="712"/>
    </location>
</feature>
<dbReference type="PANTHER" id="PTHR43266">
    <property type="entry name" value="MACROLIDE-EFFLUX PROTEIN"/>
    <property type="match status" value="1"/>
</dbReference>
<feature type="transmembrane region" description="Helical" evidence="14">
    <location>
        <begin position="314"/>
        <end position="333"/>
    </location>
</feature>
<dbReference type="SUPFAM" id="SSF103473">
    <property type="entry name" value="MFS general substrate transporter"/>
    <property type="match status" value="1"/>
</dbReference>
<dbReference type="InterPro" id="IPR018094">
    <property type="entry name" value="Thymidylate_kinase"/>
</dbReference>
<dbReference type="InterPro" id="IPR036259">
    <property type="entry name" value="MFS_trans_sf"/>
</dbReference>
<feature type="transmembrane region" description="Helical" evidence="14">
    <location>
        <begin position="284"/>
        <end position="302"/>
    </location>
</feature>
<feature type="domain" description="Thymidylate kinase-like" evidence="15">
    <location>
        <begin position="469"/>
        <end position="659"/>
    </location>
</feature>
<keyword evidence="17" id="KW-1185">Reference proteome</keyword>
<comment type="function">
    <text evidence="12">Phosphorylation of dTMP to form dTDP in both de novo and salvage pathways of dTTP synthesis.</text>
</comment>
<gene>
    <name evidence="12" type="primary">tmk</name>
    <name evidence="16" type="ORF">GCM10023322_02780</name>
</gene>
<evidence type="ECO:0000256" key="3">
    <source>
        <dbReference type="ARBA" id="ARBA00022475"/>
    </source>
</evidence>
<keyword evidence="7 12" id="KW-0547">Nucleotide-binding</keyword>
<dbReference type="InterPro" id="IPR027417">
    <property type="entry name" value="P-loop_NTPase"/>
</dbReference>
<keyword evidence="8 12" id="KW-0418">Kinase</keyword>
<feature type="transmembrane region" description="Helical" evidence="14">
    <location>
        <begin position="195"/>
        <end position="215"/>
    </location>
</feature>
<feature type="region of interest" description="Disordered" evidence="13">
    <location>
        <begin position="672"/>
        <end position="733"/>
    </location>
</feature>
<feature type="compositionally biased region" description="Low complexity" evidence="13">
    <location>
        <begin position="672"/>
        <end position="682"/>
    </location>
</feature>
<feature type="transmembrane region" description="Helical" evidence="14">
    <location>
        <begin position="372"/>
        <end position="393"/>
    </location>
</feature>
<keyword evidence="3" id="KW-1003">Cell membrane</keyword>
<dbReference type="Proteomes" id="UP001501570">
    <property type="component" value="Unassembled WGS sequence"/>
</dbReference>
<proteinExistence type="inferred from homology"/>
<keyword evidence="5 14" id="KW-0812">Transmembrane</keyword>
<feature type="transmembrane region" description="Helical" evidence="14">
    <location>
        <begin position="20"/>
        <end position="41"/>
    </location>
</feature>
<evidence type="ECO:0000256" key="14">
    <source>
        <dbReference type="SAM" id="Phobius"/>
    </source>
</evidence>
<comment type="catalytic activity">
    <reaction evidence="12">
        <text>dTMP + ATP = dTDP + ADP</text>
        <dbReference type="Rhea" id="RHEA:13517"/>
        <dbReference type="ChEBI" id="CHEBI:30616"/>
        <dbReference type="ChEBI" id="CHEBI:58369"/>
        <dbReference type="ChEBI" id="CHEBI:63528"/>
        <dbReference type="ChEBI" id="CHEBI:456216"/>
        <dbReference type="EC" id="2.7.4.9"/>
    </reaction>
</comment>
<keyword evidence="6 12" id="KW-0545">Nucleotide biosynthesis</keyword>
<protein>
    <recommendedName>
        <fullName evidence="12">Thymidylate kinase</fullName>
        <ecNumber evidence="12">2.7.4.9</ecNumber>
    </recommendedName>
    <alternativeName>
        <fullName evidence="12">dTMP kinase</fullName>
    </alternativeName>
</protein>
<dbReference type="Gene3D" id="3.40.50.300">
    <property type="entry name" value="P-loop containing nucleotide triphosphate hydrolases"/>
    <property type="match status" value="1"/>
</dbReference>